<dbReference type="InterPro" id="IPR001878">
    <property type="entry name" value="Znf_CCHC"/>
</dbReference>
<dbReference type="Proteomes" id="UP000323000">
    <property type="component" value="Unassembled WGS sequence"/>
</dbReference>
<feature type="domain" description="CCHC-type" evidence="3">
    <location>
        <begin position="123"/>
        <end position="136"/>
    </location>
</feature>
<gene>
    <name evidence="4" type="ORF">EZV62_028135</name>
</gene>
<feature type="region of interest" description="Disordered" evidence="2">
    <location>
        <begin position="290"/>
        <end position="311"/>
    </location>
</feature>
<dbReference type="Pfam" id="PF14111">
    <property type="entry name" value="DUF4283"/>
    <property type="match status" value="1"/>
</dbReference>
<proteinExistence type="predicted"/>
<reference evidence="5" key="1">
    <citation type="journal article" date="2019" name="Gigascience">
        <title>De novo genome assembly of the endangered Acer yangbiense, a plant species with extremely small populations endemic to Yunnan Province, China.</title>
        <authorList>
            <person name="Yang J."/>
            <person name="Wariss H.M."/>
            <person name="Tao L."/>
            <person name="Zhang R."/>
            <person name="Yun Q."/>
            <person name="Hollingsworth P."/>
            <person name="Dao Z."/>
            <person name="Luo G."/>
            <person name="Guo H."/>
            <person name="Ma Y."/>
            <person name="Sun W."/>
        </authorList>
    </citation>
    <scope>NUCLEOTIDE SEQUENCE [LARGE SCALE GENOMIC DNA]</scope>
    <source>
        <strain evidence="5">cv. Malutang</strain>
    </source>
</reference>
<dbReference type="PANTHER" id="PTHR31286">
    <property type="entry name" value="GLYCINE-RICH CELL WALL STRUCTURAL PROTEIN 1.8-LIKE"/>
    <property type="match status" value="1"/>
</dbReference>
<evidence type="ECO:0000256" key="2">
    <source>
        <dbReference type="SAM" id="MobiDB-lite"/>
    </source>
</evidence>
<dbReference type="InterPro" id="IPR025558">
    <property type="entry name" value="DUF4283"/>
</dbReference>
<dbReference type="InterPro" id="IPR025836">
    <property type="entry name" value="Zn_knuckle_CX2CX4HX4C"/>
</dbReference>
<evidence type="ECO:0000259" key="3">
    <source>
        <dbReference type="PROSITE" id="PS50158"/>
    </source>
</evidence>
<keyword evidence="1" id="KW-0862">Zinc</keyword>
<keyword evidence="5" id="KW-1185">Reference proteome</keyword>
<organism evidence="4 5">
    <name type="scientific">Acer yangbiense</name>
    <dbReference type="NCBI Taxonomy" id="1000413"/>
    <lineage>
        <taxon>Eukaryota</taxon>
        <taxon>Viridiplantae</taxon>
        <taxon>Streptophyta</taxon>
        <taxon>Embryophyta</taxon>
        <taxon>Tracheophyta</taxon>
        <taxon>Spermatophyta</taxon>
        <taxon>Magnoliopsida</taxon>
        <taxon>eudicotyledons</taxon>
        <taxon>Gunneridae</taxon>
        <taxon>Pentapetalae</taxon>
        <taxon>rosids</taxon>
        <taxon>malvids</taxon>
        <taxon>Sapindales</taxon>
        <taxon>Sapindaceae</taxon>
        <taxon>Hippocastanoideae</taxon>
        <taxon>Acereae</taxon>
        <taxon>Acer</taxon>
    </lineage>
</organism>
<evidence type="ECO:0000256" key="1">
    <source>
        <dbReference type="PROSITE-ProRule" id="PRU00047"/>
    </source>
</evidence>
<protein>
    <recommendedName>
        <fullName evidence="3">CCHC-type domain-containing protein</fullName>
    </recommendedName>
</protein>
<keyword evidence="1" id="KW-0863">Zinc-finger</keyword>
<dbReference type="InterPro" id="IPR040256">
    <property type="entry name" value="At4g02000-like"/>
</dbReference>
<dbReference type="EMBL" id="VAHF01000193">
    <property type="protein sequence ID" value="TXG46363.1"/>
    <property type="molecule type" value="Genomic_DNA"/>
</dbReference>
<dbReference type="PROSITE" id="PS50158">
    <property type="entry name" value="ZF_CCHC"/>
    <property type="match status" value="1"/>
</dbReference>
<dbReference type="AlphaFoldDB" id="A0A5C7GP54"/>
<name>A0A5C7GP54_9ROSI</name>
<evidence type="ECO:0000313" key="4">
    <source>
        <dbReference type="EMBL" id="TXG46363.1"/>
    </source>
</evidence>
<keyword evidence="1" id="KW-0479">Metal-binding</keyword>
<feature type="compositionally biased region" description="Polar residues" evidence="2">
    <location>
        <begin position="290"/>
        <end position="299"/>
    </location>
</feature>
<dbReference type="PANTHER" id="PTHR31286:SF167">
    <property type="entry name" value="OS09G0268800 PROTEIN"/>
    <property type="match status" value="1"/>
</dbReference>
<dbReference type="GO" id="GO:0008270">
    <property type="term" value="F:zinc ion binding"/>
    <property type="evidence" value="ECO:0007669"/>
    <property type="project" value="UniProtKB-KW"/>
</dbReference>
<comment type="caution">
    <text evidence="4">The sequence shown here is derived from an EMBL/GenBank/DDBJ whole genome shotgun (WGS) entry which is preliminary data.</text>
</comment>
<sequence length="382" mass="42334">MIDSEISKLYENLSLVDEDGAVHEMAEDAQLDGVADVNHCLVGKVLSGKRVNTEAFRTLIEQLWSPFGAVNTELVGENIFMFYFNNQVDRDQIWQRGPWYFEKSLIALEKPTGLKYERLPEFCYACGKIGHGIKECLDLEARNEALVGKTMKFGSWMRATVPERTKIKNQSYMNGSSTDKERSLEGSREVEIENSYNKEPNSVTDQKKIFDSSVATQMKRMDESSSKTLAIISGSGPNSMGGPLTDGLVVGKVLSSNASSRVVEKAQTEQGLFISEPTGNMNKKVSAEITESTSTQPVSSDMVISPKKKSNRKWKRLTREGHSLQISRLVSSPIQRALALRKLGKKSMKCNSFSPLGPKLTGRIGKVKSPTKGARLGYPSFL</sequence>
<accession>A0A5C7GP54</accession>
<dbReference type="GO" id="GO:0003676">
    <property type="term" value="F:nucleic acid binding"/>
    <property type="evidence" value="ECO:0007669"/>
    <property type="project" value="InterPro"/>
</dbReference>
<evidence type="ECO:0000313" key="5">
    <source>
        <dbReference type="Proteomes" id="UP000323000"/>
    </source>
</evidence>
<dbReference type="Pfam" id="PF14392">
    <property type="entry name" value="zf-CCHC_4"/>
    <property type="match status" value="1"/>
</dbReference>
<dbReference type="OrthoDB" id="1750606at2759"/>